<feature type="binding site" evidence="6">
    <location>
        <position position="1280"/>
    </location>
    <ligand>
        <name>ATP</name>
        <dbReference type="ChEBI" id="CHEBI:30616"/>
    </ligand>
</feature>
<dbReference type="PRINTS" id="PR00205">
    <property type="entry name" value="CADHERIN"/>
</dbReference>
<dbReference type="PROSITE" id="PS00232">
    <property type="entry name" value="CADHERIN_1"/>
    <property type="match status" value="2"/>
</dbReference>
<dbReference type="GO" id="GO:0004672">
    <property type="term" value="F:protein kinase activity"/>
    <property type="evidence" value="ECO:0007669"/>
    <property type="project" value="InterPro"/>
</dbReference>
<dbReference type="PANTHER" id="PTHR24027">
    <property type="entry name" value="CADHERIN-23"/>
    <property type="match status" value="1"/>
</dbReference>
<feature type="domain" description="Cadherin" evidence="10">
    <location>
        <begin position="782"/>
        <end position="880"/>
    </location>
</feature>
<dbReference type="InterPro" id="IPR000719">
    <property type="entry name" value="Prot_kinase_dom"/>
</dbReference>
<dbReference type="Proteomes" id="UP000035681">
    <property type="component" value="Unplaced"/>
</dbReference>
<dbReference type="GO" id="GO:0007156">
    <property type="term" value="P:homophilic cell adhesion via plasma membrane adhesion molecules"/>
    <property type="evidence" value="ECO:0007669"/>
    <property type="project" value="InterPro"/>
</dbReference>
<dbReference type="GO" id="GO:0044331">
    <property type="term" value="P:cell-cell adhesion mediated by cadherin"/>
    <property type="evidence" value="ECO:0007669"/>
    <property type="project" value="TreeGrafter"/>
</dbReference>
<dbReference type="InterPro" id="IPR039808">
    <property type="entry name" value="Cadherin"/>
</dbReference>
<keyword evidence="3 5" id="KW-0106">Calcium</keyword>
<keyword evidence="6" id="KW-0547">Nucleotide-binding</keyword>
<evidence type="ECO:0000256" key="3">
    <source>
        <dbReference type="ARBA" id="ARBA00022837"/>
    </source>
</evidence>
<dbReference type="GO" id="GO:0034332">
    <property type="term" value="P:adherens junction organization"/>
    <property type="evidence" value="ECO:0007669"/>
    <property type="project" value="TreeGrafter"/>
</dbReference>
<dbReference type="Gene3D" id="2.60.40.60">
    <property type="entry name" value="Cadherins"/>
    <property type="match status" value="4"/>
</dbReference>
<keyword evidence="6" id="KW-0067">ATP-binding</keyword>
<evidence type="ECO:0000313" key="11">
    <source>
        <dbReference type="Proteomes" id="UP000035681"/>
    </source>
</evidence>
<dbReference type="PROSITE" id="PS50268">
    <property type="entry name" value="CADHERIN_2"/>
    <property type="match status" value="2"/>
</dbReference>
<dbReference type="InterPro" id="IPR002126">
    <property type="entry name" value="Cadherin-like_dom"/>
</dbReference>
<dbReference type="AlphaFoldDB" id="A0AAF5I284"/>
<dbReference type="Gene3D" id="1.10.510.10">
    <property type="entry name" value="Transferase(Phosphotransferase) domain 1"/>
    <property type="match status" value="1"/>
</dbReference>
<feature type="domain" description="Protein kinase" evidence="9">
    <location>
        <begin position="1242"/>
        <end position="1533"/>
    </location>
</feature>
<protein>
    <submittedName>
        <fullName evidence="12">Protein kinase domain-containing protein</fullName>
    </submittedName>
</protein>
<dbReference type="Pfam" id="PF00069">
    <property type="entry name" value="Pkinase"/>
    <property type="match status" value="1"/>
</dbReference>
<evidence type="ECO:0000313" key="12">
    <source>
        <dbReference type="WBParaSite" id="TCONS_00011475.p1"/>
    </source>
</evidence>
<keyword evidence="2" id="KW-0677">Repeat</keyword>
<dbReference type="InterPro" id="IPR017441">
    <property type="entry name" value="Protein_kinase_ATP_BS"/>
</dbReference>
<dbReference type="GO" id="GO:0005524">
    <property type="term" value="F:ATP binding"/>
    <property type="evidence" value="ECO:0007669"/>
    <property type="project" value="UniProtKB-UniRule"/>
</dbReference>
<keyword evidence="8" id="KW-1133">Transmembrane helix</keyword>
<dbReference type="GO" id="GO:0008013">
    <property type="term" value="F:beta-catenin binding"/>
    <property type="evidence" value="ECO:0007669"/>
    <property type="project" value="TreeGrafter"/>
</dbReference>
<dbReference type="GO" id="GO:0016342">
    <property type="term" value="C:catenin complex"/>
    <property type="evidence" value="ECO:0007669"/>
    <property type="project" value="TreeGrafter"/>
</dbReference>
<feature type="transmembrane region" description="Helical" evidence="8">
    <location>
        <begin position="1106"/>
        <end position="1127"/>
    </location>
</feature>
<dbReference type="InterPro" id="IPR015919">
    <property type="entry name" value="Cadherin-like_sf"/>
</dbReference>
<comment type="subcellular location">
    <subcellularLocation>
        <location evidence="1">Membrane</location>
    </subcellularLocation>
</comment>
<evidence type="ECO:0000256" key="1">
    <source>
        <dbReference type="ARBA" id="ARBA00004370"/>
    </source>
</evidence>
<evidence type="ECO:0000256" key="8">
    <source>
        <dbReference type="SAM" id="Phobius"/>
    </source>
</evidence>
<evidence type="ECO:0000256" key="7">
    <source>
        <dbReference type="SAM" id="MobiDB-lite"/>
    </source>
</evidence>
<dbReference type="GO" id="GO:0005912">
    <property type="term" value="C:adherens junction"/>
    <property type="evidence" value="ECO:0007669"/>
    <property type="project" value="TreeGrafter"/>
</dbReference>
<feature type="compositionally biased region" description="Polar residues" evidence="7">
    <location>
        <begin position="1556"/>
        <end position="1567"/>
    </location>
</feature>
<evidence type="ECO:0000256" key="4">
    <source>
        <dbReference type="ARBA" id="ARBA00023136"/>
    </source>
</evidence>
<name>A0AAF5I284_STRER</name>
<reference evidence="12" key="1">
    <citation type="submission" date="2024-02" db="UniProtKB">
        <authorList>
            <consortium name="WormBaseParasite"/>
        </authorList>
    </citation>
    <scope>IDENTIFICATION</scope>
</reference>
<feature type="domain" description="Cadherin" evidence="10">
    <location>
        <begin position="674"/>
        <end position="774"/>
    </location>
</feature>
<dbReference type="GO" id="GO:0016477">
    <property type="term" value="P:cell migration"/>
    <property type="evidence" value="ECO:0007669"/>
    <property type="project" value="TreeGrafter"/>
</dbReference>
<dbReference type="SMART" id="SM00112">
    <property type="entry name" value="CA"/>
    <property type="match status" value="3"/>
</dbReference>
<dbReference type="GO" id="GO:0007043">
    <property type="term" value="P:cell-cell junction assembly"/>
    <property type="evidence" value="ECO:0007669"/>
    <property type="project" value="TreeGrafter"/>
</dbReference>
<dbReference type="PANTHER" id="PTHR24027:SF442">
    <property type="entry name" value="PROTOCADHERIN-15 ISOFORM X1"/>
    <property type="match status" value="1"/>
</dbReference>
<proteinExistence type="predicted"/>
<evidence type="ECO:0000256" key="5">
    <source>
        <dbReference type="PROSITE-ProRule" id="PRU00043"/>
    </source>
</evidence>
<keyword evidence="11" id="KW-1185">Reference proteome</keyword>
<dbReference type="GO" id="GO:0005509">
    <property type="term" value="F:calcium ion binding"/>
    <property type="evidence" value="ECO:0007669"/>
    <property type="project" value="UniProtKB-UniRule"/>
</dbReference>
<keyword evidence="8" id="KW-0812">Transmembrane</keyword>
<evidence type="ECO:0000259" key="10">
    <source>
        <dbReference type="PROSITE" id="PS50268"/>
    </source>
</evidence>
<dbReference type="InterPro" id="IPR020894">
    <property type="entry name" value="Cadherin_CS"/>
</dbReference>
<evidence type="ECO:0000256" key="6">
    <source>
        <dbReference type="PROSITE-ProRule" id="PRU10141"/>
    </source>
</evidence>
<dbReference type="WBParaSite" id="TCONS_00011475.p1">
    <property type="protein sequence ID" value="TCONS_00011475.p1"/>
    <property type="gene ID" value="XLOC_005910"/>
</dbReference>
<dbReference type="PROSITE" id="PS00107">
    <property type="entry name" value="PROTEIN_KINASE_ATP"/>
    <property type="match status" value="1"/>
</dbReference>
<dbReference type="GO" id="GO:0000902">
    <property type="term" value="P:cell morphogenesis"/>
    <property type="evidence" value="ECO:0007669"/>
    <property type="project" value="TreeGrafter"/>
</dbReference>
<evidence type="ECO:0000256" key="2">
    <source>
        <dbReference type="ARBA" id="ARBA00022737"/>
    </source>
</evidence>
<dbReference type="CDD" id="cd11304">
    <property type="entry name" value="Cadherin_repeat"/>
    <property type="match status" value="3"/>
</dbReference>
<dbReference type="GO" id="GO:0016339">
    <property type="term" value="P:calcium-dependent cell-cell adhesion via plasma membrane cell adhesion molecules"/>
    <property type="evidence" value="ECO:0007669"/>
    <property type="project" value="TreeGrafter"/>
</dbReference>
<dbReference type="InterPro" id="IPR011009">
    <property type="entry name" value="Kinase-like_dom_sf"/>
</dbReference>
<feature type="region of interest" description="Disordered" evidence="7">
    <location>
        <begin position="1544"/>
        <end position="1567"/>
    </location>
</feature>
<dbReference type="SMART" id="SM00220">
    <property type="entry name" value="S_TKc"/>
    <property type="match status" value="1"/>
</dbReference>
<dbReference type="Pfam" id="PF00028">
    <property type="entry name" value="Cadherin"/>
    <property type="match status" value="1"/>
</dbReference>
<dbReference type="GO" id="GO:0045296">
    <property type="term" value="F:cadherin binding"/>
    <property type="evidence" value="ECO:0007669"/>
    <property type="project" value="TreeGrafter"/>
</dbReference>
<sequence length="1567" mass="181724">KDVTFFNNKNCVIYGKESQKFLINNGKLLLKERKEKSIVSIFNKNLLEIRIYTIFMENKNNYNNNRCGESIYKGEIEEKNKIFLKPVKVSISNSNNTIYSLEDDNSDFVINPKNGILSIENEEFLTIQNVGEKFNISVIGNDKNGNQTTCIVEIFLHPEGKNNINKIPKFKKNEFNFIILPGEKNIGNIEVLPSNNKYIYEIIEGSTDRIMINKETGNLSYIGEPIIENEKMKLMIMARNKEYNEYVSIVPVYITFHGLYSEPPKFSNDDKISIKIVNRYENYVLLKKFNATDKDNTSKLVYNIESIKILNKLRNEITYNVKEEINKFTIDNNILSFNGTIREDISIVEIIISVKDLLHIMEPKDYSYISIIFKNDNDEEEKNDYLTLLEHPDTIFIDDGAKKNDYIYTIQPRQIKKSLEKLTTNNTLFNYEFKLVEGDGYSIDKNTGVIKAETTPTKDTNLVIEVEDLITNNLAETSLAVNIIKKKKKHLSKRYEFMVREDVKIGYIIGYFENNNYQLYGDDSSKFKINDNNALILTSLLDYEIQNDYLFFYDTNEVRIHVLDVNDNIPTTDRLNINLTLMDNIQPGTILDRLNITDLDKNNFLHFSFIGDHIITNKLFIDDHHNIIIKESLINISNSYITFQIICSDGLHKISITVNINIIKSINCNPIFLKNDTRIFYVDENISGDFIIDSVKGIADKECPIKYDIINDNNEVVLPFIIDNKNGSLILKDSLDYEKKNDYIFKVKISSEKKENIAYYQVKVNDKNDHTPEFLTHSSIYTIPEDFYVGEVITKVEAIDKDSNDQIYYHLISESDKFYINTTTGEISLIKPLDKEETDKYILNIFVTNEEFLMLDVEGSFDKMTITIIVEDVNDNGPIFDFDNYEIVIRKDMNPGERIFHLHTHDMDNERLISNVKFKIDEVQFHYKGRSREAPSYIFINNNGEVILNNYIDDFSGGFLTSTIIATDLSTSKVSFTTKCYLKIWICSKEYLSNIIIFNGPMELNFKKSMQLIKKLGDKIENTHVLVQSYGYYQKNGIFYDNKTVTKVVFIKDGEEMLVSNDVIKELQKNELRFGNNEIYDIESNEDIFERFEFIKNDDEISILKIIITLFLLGFLLIILSIICIMLHDRSNFLLEKQNFIDKEIVAMTKESNNILALSKPKYGEIYYLGRKGSISTFNTSQLYGDDCYSIQTLKINVGKGNDEIQIPYIEEEDLNSSTKAIKIIRKQLMPGTVIENKDHKYKIICCIGSGGFGDVYKVTRFSDKKSFALKTEIASTAKKPLKEKIPFEVFILKDIFQNNKICKDYFTECFDNGSHDIYLFMVCKLVGKNLSDLRRLYGNKGLLLRSTVMKIGIETMKALSSLHACGYVHRDVKPSNFAVGRNENCEKIYIYDFGISRCYENKVIPCAPKEGNRIFMGTVRYASRTCHKRAPQYPKDDLESWLFMFSEFFDLQALSWRKSIDKKYVLSEKEKFFSKKKSFKIPTSFCSIIDYFNSKEFTEKSCNYIGLEEKLINLANEEKINLKTLYEWNPAFKENKTISSNTEGSEIESKDFETDSNLSSINKSFR</sequence>
<dbReference type="PROSITE" id="PS50011">
    <property type="entry name" value="PROTEIN_KINASE_DOM"/>
    <property type="match status" value="1"/>
</dbReference>
<keyword evidence="4 8" id="KW-0472">Membrane</keyword>
<dbReference type="SUPFAM" id="SSF56112">
    <property type="entry name" value="Protein kinase-like (PK-like)"/>
    <property type="match status" value="1"/>
</dbReference>
<evidence type="ECO:0000259" key="9">
    <source>
        <dbReference type="PROSITE" id="PS50011"/>
    </source>
</evidence>
<accession>A0AAF5I284</accession>
<dbReference type="SUPFAM" id="SSF49313">
    <property type="entry name" value="Cadherin-like"/>
    <property type="match status" value="5"/>
</dbReference>
<organism evidence="11 12">
    <name type="scientific">Strongyloides stercoralis</name>
    <name type="common">Threadworm</name>
    <dbReference type="NCBI Taxonomy" id="6248"/>
    <lineage>
        <taxon>Eukaryota</taxon>
        <taxon>Metazoa</taxon>
        <taxon>Ecdysozoa</taxon>
        <taxon>Nematoda</taxon>
        <taxon>Chromadorea</taxon>
        <taxon>Rhabditida</taxon>
        <taxon>Tylenchina</taxon>
        <taxon>Panagrolaimomorpha</taxon>
        <taxon>Strongyloidoidea</taxon>
        <taxon>Strongyloididae</taxon>
        <taxon>Strongyloides</taxon>
    </lineage>
</organism>